<dbReference type="Proteomes" id="UP001497457">
    <property type="component" value="Chromosome 35b"/>
</dbReference>
<dbReference type="PANTHER" id="PTHR31589">
    <property type="entry name" value="PROTEIN, PUTATIVE (DUF239)-RELATED-RELATED"/>
    <property type="match status" value="1"/>
</dbReference>
<evidence type="ECO:0000256" key="1">
    <source>
        <dbReference type="SAM" id="MobiDB-lite"/>
    </source>
</evidence>
<organism evidence="4 5">
    <name type="scientific">Urochloa decumbens</name>
    <dbReference type="NCBI Taxonomy" id="240449"/>
    <lineage>
        <taxon>Eukaryota</taxon>
        <taxon>Viridiplantae</taxon>
        <taxon>Streptophyta</taxon>
        <taxon>Embryophyta</taxon>
        <taxon>Tracheophyta</taxon>
        <taxon>Spermatophyta</taxon>
        <taxon>Magnoliopsida</taxon>
        <taxon>Liliopsida</taxon>
        <taxon>Poales</taxon>
        <taxon>Poaceae</taxon>
        <taxon>PACMAD clade</taxon>
        <taxon>Panicoideae</taxon>
        <taxon>Panicodae</taxon>
        <taxon>Paniceae</taxon>
        <taxon>Melinidinae</taxon>
        <taxon>Urochloa</taxon>
    </lineage>
</organism>
<feature type="chain" id="PRO_5044831349" description="Neprosin PEP catalytic domain-containing protein" evidence="2">
    <location>
        <begin position="42"/>
        <end position="323"/>
    </location>
</feature>
<reference evidence="5" key="1">
    <citation type="submission" date="2024-06" db="EMBL/GenBank/DDBJ databases">
        <authorList>
            <person name="Ryan C."/>
        </authorList>
    </citation>
    <scope>NUCLEOTIDE SEQUENCE [LARGE SCALE GENOMIC DNA]</scope>
</reference>
<keyword evidence="2" id="KW-0732">Signal</keyword>
<dbReference type="InterPro" id="IPR004314">
    <property type="entry name" value="Neprosin"/>
</dbReference>
<evidence type="ECO:0000256" key="2">
    <source>
        <dbReference type="SAM" id="SignalP"/>
    </source>
</evidence>
<dbReference type="EMBL" id="OZ075145">
    <property type="protein sequence ID" value="CAL5046783.1"/>
    <property type="molecule type" value="Genomic_DNA"/>
</dbReference>
<name>A0ABC9DVV8_9POAL</name>
<dbReference type="Pfam" id="PF03080">
    <property type="entry name" value="Neprosin"/>
    <property type="match status" value="1"/>
</dbReference>
<gene>
    <name evidence="4" type="ORF">URODEC1_LOCUS89540</name>
</gene>
<dbReference type="PANTHER" id="PTHR31589:SF243">
    <property type="entry name" value="OS12G0490566 PROTEIN"/>
    <property type="match status" value="1"/>
</dbReference>
<sequence length="323" mass="35814">MASKREWPNYCCRMSRAMCFLQRLLLLLMLYSDQISEISWGYDVDDGGLIQRSKQPSSSSSSLPTNGVIRPEDSNGRIAHVAEYYSNADIKSVLAGGMATFDVYSFPDLNRNDQISAAKITVANDNNIDFNSVIVGWMVNPSVYGDSKTHFFIEWTTDRHASTGCYDLACDGFVPVNNAPITPGDILEPNNGQLKITIKIFKNKDDGDWWLHFGNNNDNLRPVGFWPKSLFSTLADHANVIFWGGYTQSYTGYTSPPMGNGQWPGKNSATVRDVKYVDPSGQGYNPAPWPAGLNSRVSHKQCYQVSPFLDGMFYYGGPGGCTV</sequence>
<dbReference type="PROSITE" id="PS52045">
    <property type="entry name" value="NEPROSIN_PEP_CD"/>
    <property type="match status" value="1"/>
</dbReference>
<feature type="region of interest" description="Disordered" evidence="1">
    <location>
        <begin position="51"/>
        <end position="72"/>
    </location>
</feature>
<evidence type="ECO:0000313" key="4">
    <source>
        <dbReference type="EMBL" id="CAL5046783.1"/>
    </source>
</evidence>
<accession>A0ABC9DVV8</accession>
<reference evidence="4 5" key="2">
    <citation type="submission" date="2024-10" db="EMBL/GenBank/DDBJ databases">
        <authorList>
            <person name="Ryan C."/>
        </authorList>
    </citation>
    <scope>NUCLEOTIDE SEQUENCE [LARGE SCALE GENOMIC DNA]</scope>
</reference>
<feature type="domain" description="Neprosin PEP catalytic" evidence="3">
    <location>
        <begin position="72"/>
        <end position="322"/>
    </location>
</feature>
<dbReference type="InterPro" id="IPR053168">
    <property type="entry name" value="Glutamic_endopeptidase"/>
</dbReference>
<protein>
    <recommendedName>
        <fullName evidence="3">Neprosin PEP catalytic domain-containing protein</fullName>
    </recommendedName>
</protein>
<dbReference type="Gene3D" id="3.90.1320.10">
    <property type="entry name" value="Outer-capsid protein sigma 3, large lobe"/>
    <property type="match status" value="1"/>
</dbReference>
<evidence type="ECO:0000313" key="5">
    <source>
        <dbReference type="Proteomes" id="UP001497457"/>
    </source>
</evidence>
<proteinExistence type="predicted"/>
<dbReference type="AlphaFoldDB" id="A0ABC9DVV8"/>
<evidence type="ECO:0000259" key="3">
    <source>
        <dbReference type="PROSITE" id="PS52045"/>
    </source>
</evidence>
<feature type="signal peptide" evidence="2">
    <location>
        <begin position="1"/>
        <end position="41"/>
    </location>
</feature>
<keyword evidence="5" id="KW-1185">Reference proteome</keyword>